<gene>
    <name evidence="1" type="ORF">CCAP1982_LOCUS6992</name>
</gene>
<dbReference type="Proteomes" id="UP000606786">
    <property type="component" value="Unassembled WGS sequence"/>
</dbReference>
<evidence type="ECO:0000313" key="2">
    <source>
        <dbReference type="Proteomes" id="UP000606786"/>
    </source>
</evidence>
<proteinExistence type="predicted"/>
<sequence>MKIRLRERAKHAPSMYATTDADACRQSNQHTYVSQHRSRSFALGAFRRRYSLSFSHLVSSTKITNTTEAKAKSGSAHRATASGRIICALAANTRKGYEEKQQPRSSTIGRIHLDF</sequence>
<accession>A0A811UGP9</accession>
<organism evidence="1 2">
    <name type="scientific">Ceratitis capitata</name>
    <name type="common">Mediterranean fruit fly</name>
    <name type="synonym">Tephritis capitata</name>
    <dbReference type="NCBI Taxonomy" id="7213"/>
    <lineage>
        <taxon>Eukaryota</taxon>
        <taxon>Metazoa</taxon>
        <taxon>Ecdysozoa</taxon>
        <taxon>Arthropoda</taxon>
        <taxon>Hexapoda</taxon>
        <taxon>Insecta</taxon>
        <taxon>Pterygota</taxon>
        <taxon>Neoptera</taxon>
        <taxon>Endopterygota</taxon>
        <taxon>Diptera</taxon>
        <taxon>Brachycera</taxon>
        <taxon>Muscomorpha</taxon>
        <taxon>Tephritoidea</taxon>
        <taxon>Tephritidae</taxon>
        <taxon>Ceratitis</taxon>
        <taxon>Ceratitis</taxon>
    </lineage>
</organism>
<name>A0A811UGP9_CERCA</name>
<keyword evidence="2" id="KW-1185">Reference proteome</keyword>
<dbReference type="EMBL" id="CAJHJT010000012">
    <property type="protein sequence ID" value="CAD6998392.1"/>
    <property type="molecule type" value="Genomic_DNA"/>
</dbReference>
<reference evidence="1" key="1">
    <citation type="submission" date="2020-11" db="EMBL/GenBank/DDBJ databases">
        <authorList>
            <person name="Whitehead M."/>
        </authorList>
    </citation>
    <scope>NUCLEOTIDE SEQUENCE</scope>
    <source>
        <strain evidence="1">EGII</strain>
    </source>
</reference>
<dbReference type="AlphaFoldDB" id="A0A811UGP9"/>
<evidence type="ECO:0000313" key="1">
    <source>
        <dbReference type="EMBL" id="CAD6998392.1"/>
    </source>
</evidence>
<protein>
    <submittedName>
        <fullName evidence="1">(Mediterranean fruit fly) hypothetical protein</fullName>
    </submittedName>
</protein>
<comment type="caution">
    <text evidence="1">The sequence shown here is derived from an EMBL/GenBank/DDBJ whole genome shotgun (WGS) entry which is preliminary data.</text>
</comment>